<protein>
    <submittedName>
        <fullName evidence="2">Uncharacterized protein</fullName>
    </submittedName>
</protein>
<feature type="region of interest" description="Disordered" evidence="1">
    <location>
        <begin position="347"/>
        <end position="425"/>
    </location>
</feature>
<organism evidence="2 3">
    <name type="scientific">Cimex lectularius</name>
    <name type="common">Bed bug</name>
    <name type="synonym">Acanthia lectularia</name>
    <dbReference type="NCBI Taxonomy" id="79782"/>
    <lineage>
        <taxon>Eukaryota</taxon>
        <taxon>Metazoa</taxon>
        <taxon>Ecdysozoa</taxon>
        <taxon>Arthropoda</taxon>
        <taxon>Hexapoda</taxon>
        <taxon>Insecta</taxon>
        <taxon>Pterygota</taxon>
        <taxon>Neoptera</taxon>
        <taxon>Paraneoptera</taxon>
        <taxon>Hemiptera</taxon>
        <taxon>Heteroptera</taxon>
        <taxon>Panheteroptera</taxon>
        <taxon>Cimicomorpha</taxon>
        <taxon>Cimicidae</taxon>
        <taxon>Cimex</taxon>
    </lineage>
</organism>
<evidence type="ECO:0000313" key="2">
    <source>
        <dbReference type="EnsemblMetazoa" id="XP_014260939.1"/>
    </source>
</evidence>
<feature type="compositionally biased region" description="Low complexity" evidence="1">
    <location>
        <begin position="159"/>
        <end position="179"/>
    </location>
</feature>
<evidence type="ECO:0000256" key="1">
    <source>
        <dbReference type="SAM" id="MobiDB-lite"/>
    </source>
</evidence>
<dbReference type="EnsemblMetazoa" id="XM_014405453.1">
    <property type="protein sequence ID" value="XP_014260939.1"/>
    <property type="gene ID" value="LOC106673361"/>
</dbReference>
<dbReference type="GeneID" id="106673361"/>
<dbReference type="AlphaFoldDB" id="A0A8I6SH31"/>
<dbReference type="RefSeq" id="XP_014260939.1">
    <property type="nucleotide sequence ID" value="XM_014405453.1"/>
</dbReference>
<evidence type="ECO:0000313" key="3">
    <source>
        <dbReference type="Proteomes" id="UP000494040"/>
    </source>
</evidence>
<accession>A0A8I6SH31</accession>
<feature type="region of interest" description="Disordered" evidence="1">
    <location>
        <begin position="1"/>
        <end position="189"/>
    </location>
</feature>
<feature type="compositionally biased region" description="Basic and acidic residues" evidence="1">
    <location>
        <begin position="66"/>
        <end position="77"/>
    </location>
</feature>
<feature type="region of interest" description="Disordered" evidence="1">
    <location>
        <begin position="290"/>
        <end position="325"/>
    </location>
</feature>
<feature type="compositionally biased region" description="Basic and acidic residues" evidence="1">
    <location>
        <begin position="115"/>
        <end position="140"/>
    </location>
</feature>
<proteinExistence type="predicted"/>
<feature type="compositionally biased region" description="Basic and acidic residues" evidence="1">
    <location>
        <begin position="85"/>
        <end position="103"/>
    </location>
</feature>
<dbReference type="Proteomes" id="UP000494040">
    <property type="component" value="Unassembled WGS sequence"/>
</dbReference>
<keyword evidence="3" id="KW-1185">Reference proteome</keyword>
<dbReference type="KEGG" id="clec:106673361"/>
<sequence length="425" mass="47152">MSSGDSQEEDLQKSYVRADRAGNSKNKGNLDDLHDGYFEESTSSEDDEIDFKAEPLDFSSSESDDDKNSDIELKTSDEEQLLNLYDKKLRDKMSTKKSSKGEGDGQEIMTSRIAEFMKKMKSETKDRSRDKKSFVEDTTKPRKSKASSKKLVSKEQTKPTKTQPVKTKYDTSDSGSETGSDSDFDALADTMANMTPVSSVKKPAKIRLDKGKGGKEVIGKDVDIRKKIAEMKKIVGGPKTPDHIDEQLLKAKQRVTDWMREEDAKSAALKERFSASRKFPVDTLMKEISGRKPVKTPKAGNTAKLFDARNPLPPVKTKKPLGGPIKNIMKKEDVLQILRDVDSSIPAKSKAQRVGLEKSTDALRKNMVPTKLTSGLPARLLPSKSDSNKISAKMEPTQYSMRNTPKLADKKSSLKKSSVKRTGAS</sequence>
<feature type="compositionally biased region" description="Basic and acidic residues" evidence="1">
    <location>
        <begin position="10"/>
        <end position="37"/>
    </location>
</feature>
<reference evidence="2" key="1">
    <citation type="submission" date="2022-01" db="UniProtKB">
        <authorList>
            <consortium name="EnsemblMetazoa"/>
        </authorList>
    </citation>
    <scope>IDENTIFICATION</scope>
</reference>
<feature type="compositionally biased region" description="Basic and acidic residues" evidence="1">
    <location>
        <begin position="355"/>
        <end position="364"/>
    </location>
</feature>
<name>A0A8I6SH31_CIMLE</name>